<dbReference type="OrthoDB" id="10260017at2759"/>
<evidence type="ECO:0000313" key="3">
    <source>
        <dbReference type="Proteomes" id="UP000193648"/>
    </source>
</evidence>
<dbReference type="GO" id="GO:0016407">
    <property type="term" value="F:acetyltransferase activity"/>
    <property type="evidence" value="ECO:0007669"/>
    <property type="project" value="InterPro"/>
</dbReference>
<dbReference type="InParanoid" id="A0A1Y2GYL6"/>
<dbReference type="Gene3D" id="3.30.2140.20">
    <property type="match status" value="1"/>
</dbReference>
<dbReference type="Proteomes" id="UP000193648">
    <property type="component" value="Unassembled WGS sequence"/>
</dbReference>
<dbReference type="STRING" id="64571.A0A1Y2GYL6"/>
<dbReference type="PANTHER" id="PTHR11786">
    <property type="entry name" value="N-HYDROXYARYLAMINE O-ACETYLTRANSFERASE"/>
    <property type="match status" value="1"/>
</dbReference>
<sequence length="303" mass="35577">MTVAVSQEQFTREQLFNILRHINYPLENPDELPKPTYETLRELEYRCVTSIPFETLSLRLTKAREVDITLQGIYDRIINQHRGGWCFSLNKLAYELLRGLGFTVQFTIARVCKPLNYGDPIRFQMLSHRVSIVRLKDGSKYLFDIGFGNTSFYPIPLKEGAVVEYFGHKRRMSKTVHNEAQPELLGNPPQQLWLMEEYLGEDKWVPCYAFTEDQFYEIDCEMGNFYTCHSPKSVFYSSFWCVQATLDGKIYMLLDKQFKIRTATGNVETIVFTKEQDRLDALEKYFGIVLTEEELKYHDQKIE</sequence>
<dbReference type="SUPFAM" id="SSF54001">
    <property type="entry name" value="Cysteine proteinases"/>
    <property type="match status" value="1"/>
</dbReference>
<dbReference type="AlphaFoldDB" id="A0A1Y2GYL6"/>
<gene>
    <name evidence="2" type="ORF">BCR41DRAFT_383834</name>
</gene>
<dbReference type="InterPro" id="IPR001447">
    <property type="entry name" value="Arylamine_N-AcTrfase"/>
</dbReference>
<comment type="caution">
    <text evidence="2">The sequence shown here is derived from an EMBL/GenBank/DDBJ whole genome shotgun (WGS) entry which is preliminary data.</text>
</comment>
<dbReference type="EMBL" id="MCFF01000004">
    <property type="protein sequence ID" value="ORZ27400.1"/>
    <property type="molecule type" value="Genomic_DNA"/>
</dbReference>
<dbReference type="InterPro" id="IPR038765">
    <property type="entry name" value="Papain-like_cys_pep_sf"/>
</dbReference>
<proteinExistence type="inferred from homology"/>
<dbReference type="Pfam" id="PF00797">
    <property type="entry name" value="Acetyltransf_2"/>
    <property type="match status" value="1"/>
</dbReference>
<organism evidence="2 3">
    <name type="scientific">Lobosporangium transversale</name>
    <dbReference type="NCBI Taxonomy" id="64571"/>
    <lineage>
        <taxon>Eukaryota</taxon>
        <taxon>Fungi</taxon>
        <taxon>Fungi incertae sedis</taxon>
        <taxon>Mucoromycota</taxon>
        <taxon>Mortierellomycotina</taxon>
        <taxon>Mortierellomycetes</taxon>
        <taxon>Mortierellales</taxon>
        <taxon>Mortierellaceae</taxon>
        <taxon>Lobosporangium</taxon>
    </lineage>
</organism>
<evidence type="ECO:0000256" key="1">
    <source>
        <dbReference type="ARBA" id="ARBA00006547"/>
    </source>
</evidence>
<evidence type="ECO:0000313" key="2">
    <source>
        <dbReference type="EMBL" id="ORZ27400.1"/>
    </source>
</evidence>
<comment type="similarity">
    <text evidence="1">Belongs to the arylamine N-acetyltransferase family.</text>
</comment>
<name>A0A1Y2GYL6_9FUNG</name>
<dbReference type="GeneID" id="33569351"/>
<protein>
    <submittedName>
        <fullName evidence="2">Uncharacterized protein</fullName>
    </submittedName>
</protein>
<keyword evidence="3" id="KW-1185">Reference proteome</keyword>
<accession>A0A1Y2GYL6</accession>
<dbReference type="RefSeq" id="XP_021885127.1">
    <property type="nucleotide sequence ID" value="XM_022027508.1"/>
</dbReference>
<reference evidence="2 3" key="1">
    <citation type="submission" date="2016-07" db="EMBL/GenBank/DDBJ databases">
        <title>Pervasive Adenine N6-methylation of Active Genes in Fungi.</title>
        <authorList>
            <consortium name="DOE Joint Genome Institute"/>
            <person name="Mondo S.J."/>
            <person name="Dannebaum R.O."/>
            <person name="Kuo R.C."/>
            <person name="Labutti K."/>
            <person name="Haridas S."/>
            <person name="Kuo A."/>
            <person name="Salamov A."/>
            <person name="Ahrendt S.R."/>
            <person name="Lipzen A."/>
            <person name="Sullivan W."/>
            <person name="Andreopoulos W.B."/>
            <person name="Clum A."/>
            <person name="Lindquist E."/>
            <person name="Daum C."/>
            <person name="Ramamoorthy G.K."/>
            <person name="Gryganskyi A."/>
            <person name="Culley D."/>
            <person name="Magnuson J.K."/>
            <person name="James T.Y."/>
            <person name="O'Malley M.A."/>
            <person name="Stajich J.E."/>
            <person name="Spatafora J.W."/>
            <person name="Visel A."/>
            <person name="Grigoriev I.V."/>
        </authorList>
    </citation>
    <scope>NUCLEOTIDE SEQUENCE [LARGE SCALE GENOMIC DNA]</scope>
    <source>
        <strain evidence="2 3">NRRL 3116</strain>
    </source>
</reference>
<dbReference type="InterPro" id="IPR053710">
    <property type="entry name" value="Arylamine_NAT_domain_sf"/>
</dbReference>
<dbReference type="PANTHER" id="PTHR11786:SF0">
    <property type="entry name" value="ARYLAMINE N-ACETYLTRANSFERASE 4-RELATED"/>
    <property type="match status" value="1"/>
</dbReference>